<feature type="transmembrane region" description="Helical" evidence="1">
    <location>
        <begin position="187"/>
        <end position="210"/>
    </location>
</feature>
<dbReference type="NCBIfam" id="NF041043">
    <property type="entry name" value="BPSS1780_fam"/>
    <property type="match status" value="1"/>
</dbReference>
<feature type="transmembrane region" description="Helical" evidence="1">
    <location>
        <begin position="112"/>
        <end position="132"/>
    </location>
</feature>
<dbReference type="STRING" id="1129793.GPLA_0842"/>
<feature type="transmembrane region" description="Helical" evidence="1">
    <location>
        <begin position="152"/>
        <end position="175"/>
    </location>
</feature>
<keyword evidence="3" id="KW-1185">Reference proteome</keyword>
<evidence type="ECO:0008006" key="4">
    <source>
        <dbReference type="Google" id="ProtNLM"/>
    </source>
</evidence>
<protein>
    <recommendedName>
        <fullName evidence="4">Transmembrane protein</fullName>
    </recommendedName>
</protein>
<name>K6ZSE9_9ALTE</name>
<organism evidence="2 3">
    <name type="scientific">Paraglaciecola polaris LMG 21857</name>
    <dbReference type="NCBI Taxonomy" id="1129793"/>
    <lineage>
        <taxon>Bacteria</taxon>
        <taxon>Pseudomonadati</taxon>
        <taxon>Pseudomonadota</taxon>
        <taxon>Gammaproteobacteria</taxon>
        <taxon>Alteromonadales</taxon>
        <taxon>Alteromonadaceae</taxon>
        <taxon>Paraglaciecola</taxon>
    </lineage>
</organism>
<proteinExistence type="predicted"/>
<feature type="transmembrane region" description="Helical" evidence="1">
    <location>
        <begin position="216"/>
        <end position="240"/>
    </location>
</feature>
<evidence type="ECO:0000256" key="1">
    <source>
        <dbReference type="SAM" id="Phobius"/>
    </source>
</evidence>
<accession>K6ZSE9</accession>
<dbReference type="Proteomes" id="UP000006322">
    <property type="component" value="Unassembled WGS sequence"/>
</dbReference>
<keyword evidence="1" id="KW-0812">Transmembrane</keyword>
<evidence type="ECO:0000313" key="3">
    <source>
        <dbReference type="Proteomes" id="UP000006322"/>
    </source>
</evidence>
<dbReference type="EMBL" id="BAER01000023">
    <property type="protein sequence ID" value="GAC31758.1"/>
    <property type="molecule type" value="Genomic_DNA"/>
</dbReference>
<keyword evidence="1" id="KW-1133">Transmembrane helix</keyword>
<comment type="caution">
    <text evidence="2">The sequence shown here is derived from an EMBL/GenBank/DDBJ whole genome shotgun (WGS) entry which is preliminary data.</text>
</comment>
<feature type="transmembrane region" description="Helical" evidence="1">
    <location>
        <begin position="47"/>
        <end position="68"/>
    </location>
</feature>
<reference evidence="3" key="1">
    <citation type="journal article" date="2014" name="Environ. Microbiol.">
        <title>Comparative genomics of the marine bacterial genus Glaciecola reveals the high degree of genomic diversity and genomic characteristic for cold adaptation.</title>
        <authorList>
            <person name="Qin Q.L."/>
            <person name="Xie B.B."/>
            <person name="Yu Y."/>
            <person name="Shu Y.L."/>
            <person name="Rong J.C."/>
            <person name="Zhang Y.J."/>
            <person name="Zhao D.L."/>
            <person name="Chen X.L."/>
            <person name="Zhang X.Y."/>
            <person name="Chen B."/>
            <person name="Zhou B.C."/>
            <person name="Zhang Y.Z."/>
        </authorList>
    </citation>
    <scope>NUCLEOTIDE SEQUENCE [LARGE SCALE GENOMIC DNA]</scope>
    <source>
        <strain evidence="3">LMG 21857</strain>
    </source>
</reference>
<dbReference type="RefSeq" id="WP_007103562.1">
    <property type="nucleotide sequence ID" value="NZ_BAER01000023.1"/>
</dbReference>
<keyword evidence="1" id="KW-0472">Membrane</keyword>
<dbReference type="InterPro" id="IPR047798">
    <property type="entry name" value="BPSS1780-like"/>
</dbReference>
<sequence>MQSSPHSPLSPDGDEYRLVFPKACKTRDVVSWLREGKQQFKRAPGPWVTCILIWFVLSILLSFIPIVGQLVSGLMNYVFIAGLMLGCHEAHKGNAFTSNYMFAGLKQNLPKLVGLGLVSMLVSGAIMWISLGDMYPAMLSGNLESLPTDIDFNGLALSVLIASLLLIPLMMALWFAPVLIIRHDLSIYAALRLSFVACFLNTLPFFWYGLIMLPMLLFGMFTLGLGMLIVLPVIMVSIYASYVQIFLEPVTATTIAAQD</sequence>
<dbReference type="OrthoDB" id="5298483at2"/>
<evidence type="ECO:0000313" key="2">
    <source>
        <dbReference type="EMBL" id="GAC31758.1"/>
    </source>
</evidence>
<gene>
    <name evidence="2" type="ORF">GPLA_0842</name>
</gene>
<dbReference type="AlphaFoldDB" id="K6ZSE9"/>